<dbReference type="OrthoDB" id="1906282at2759"/>
<evidence type="ECO:0000256" key="8">
    <source>
        <dbReference type="ARBA" id="ARBA00023242"/>
    </source>
</evidence>
<dbReference type="PANTHER" id="PTHR13445">
    <property type="entry name" value="TUMOR SUPPRESSING SUBTRANSFERABLE CANDIDATE 4 TSSC4"/>
    <property type="match status" value="1"/>
</dbReference>
<dbReference type="AlphaFoldDB" id="A0A8K0I011"/>
<evidence type="ECO:0000256" key="6">
    <source>
        <dbReference type="ARBA" id="ARBA00022728"/>
    </source>
</evidence>
<keyword evidence="6" id="KW-0747">Spliceosome</keyword>
<feature type="compositionally biased region" description="Basic and acidic residues" evidence="11">
    <location>
        <begin position="37"/>
        <end position="56"/>
    </location>
</feature>
<dbReference type="InterPro" id="IPR029338">
    <property type="entry name" value="TSSC4"/>
</dbReference>
<evidence type="ECO:0000256" key="11">
    <source>
        <dbReference type="SAM" id="MobiDB-lite"/>
    </source>
</evidence>
<evidence type="ECO:0000256" key="9">
    <source>
        <dbReference type="ARBA" id="ARBA00035304"/>
    </source>
</evidence>
<evidence type="ECO:0000256" key="10">
    <source>
        <dbReference type="ARBA" id="ARBA00045970"/>
    </source>
</evidence>
<feature type="region of interest" description="Disordered" evidence="11">
    <location>
        <begin position="20"/>
        <end position="60"/>
    </location>
</feature>
<comment type="caution">
    <text evidence="12">The sequence shown here is derived from an EMBL/GenBank/DDBJ whole genome shotgun (WGS) entry which is preliminary data.</text>
</comment>
<proteinExistence type="inferred from homology"/>
<keyword evidence="4" id="KW-0963">Cytoplasm</keyword>
<evidence type="ECO:0000256" key="2">
    <source>
        <dbReference type="ARBA" id="ARBA00004496"/>
    </source>
</evidence>
<evidence type="ECO:0000313" key="12">
    <source>
        <dbReference type="EMBL" id="KAG1331605.1"/>
    </source>
</evidence>
<feature type="compositionally biased region" description="Polar residues" evidence="11">
    <location>
        <begin position="22"/>
        <end position="32"/>
    </location>
</feature>
<evidence type="ECO:0000256" key="3">
    <source>
        <dbReference type="ARBA" id="ARBA00010362"/>
    </source>
</evidence>
<keyword evidence="8" id="KW-0539">Nucleus</keyword>
<evidence type="ECO:0000256" key="7">
    <source>
        <dbReference type="ARBA" id="ARBA00023187"/>
    </source>
</evidence>
<reference evidence="12" key="1">
    <citation type="journal article" date="2017" name="Gigascience">
        <title>The genome draft of coconut (Cocos nucifera).</title>
        <authorList>
            <person name="Xiao Y."/>
            <person name="Xu P."/>
            <person name="Fan H."/>
            <person name="Baudouin L."/>
            <person name="Xia W."/>
            <person name="Bocs S."/>
            <person name="Xu J."/>
            <person name="Li Q."/>
            <person name="Guo A."/>
            <person name="Zhou L."/>
            <person name="Li J."/>
            <person name="Wu Y."/>
            <person name="Ma Z."/>
            <person name="Armero A."/>
            <person name="Issali A.E."/>
            <person name="Liu N."/>
            <person name="Peng M."/>
            <person name="Yang Y."/>
        </authorList>
    </citation>
    <scope>NUCLEOTIDE SEQUENCE</scope>
    <source>
        <tissue evidence="12">Spear leaf of Hainan Tall coconut</tissue>
    </source>
</reference>
<comment type="function">
    <text evidence="10">Protein associated with the U5 snRNP, during its maturation and its post-splicing recycling and which is required for spliceosomal tri-snRNP complex assembly in the nucleus. Has a molecular sequestering activity and transiently hinders SNRNP200 binding sites for constitutive splicing factors that intervene later during the assembly of the spliceosome and splicing. Together with its molecular sequestering activity, may also function as a molecular adapter and placeholder, coordinating the assembly of the U5 snRNP and its association with the U4/U6 di-snRNP.</text>
</comment>
<organism evidence="12 13">
    <name type="scientific">Cocos nucifera</name>
    <name type="common">Coconut palm</name>
    <dbReference type="NCBI Taxonomy" id="13894"/>
    <lineage>
        <taxon>Eukaryota</taxon>
        <taxon>Viridiplantae</taxon>
        <taxon>Streptophyta</taxon>
        <taxon>Embryophyta</taxon>
        <taxon>Tracheophyta</taxon>
        <taxon>Spermatophyta</taxon>
        <taxon>Magnoliopsida</taxon>
        <taxon>Liliopsida</taxon>
        <taxon>Arecaceae</taxon>
        <taxon>Arecoideae</taxon>
        <taxon>Cocoseae</taxon>
        <taxon>Attaleinae</taxon>
        <taxon>Cocos</taxon>
    </lineage>
</organism>
<comment type="similarity">
    <text evidence="3">Belongs to the TSSC4 family.</text>
</comment>
<feature type="compositionally biased region" description="Acidic residues" evidence="11">
    <location>
        <begin position="84"/>
        <end position="97"/>
    </location>
</feature>
<dbReference type="GO" id="GO:0006397">
    <property type="term" value="P:mRNA processing"/>
    <property type="evidence" value="ECO:0007669"/>
    <property type="project" value="UniProtKB-KW"/>
</dbReference>
<comment type="subcellular location">
    <subcellularLocation>
        <location evidence="2">Cytoplasm</location>
    </subcellularLocation>
    <subcellularLocation>
        <location evidence="1">Nucleus</location>
    </subcellularLocation>
</comment>
<dbReference type="EMBL" id="CM017873">
    <property type="protein sequence ID" value="KAG1331605.1"/>
    <property type="molecule type" value="Genomic_DNA"/>
</dbReference>
<evidence type="ECO:0000256" key="4">
    <source>
        <dbReference type="ARBA" id="ARBA00022490"/>
    </source>
</evidence>
<feature type="region of interest" description="Disordered" evidence="11">
    <location>
        <begin position="361"/>
        <end position="383"/>
    </location>
</feature>
<gene>
    <name evidence="12" type="ORF">COCNU_02G015730</name>
</gene>
<dbReference type="GO" id="GO:0005681">
    <property type="term" value="C:spliceosomal complex"/>
    <property type="evidence" value="ECO:0007669"/>
    <property type="project" value="UniProtKB-KW"/>
</dbReference>
<evidence type="ECO:0000313" key="13">
    <source>
        <dbReference type="Proteomes" id="UP000797356"/>
    </source>
</evidence>
<dbReference type="Proteomes" id="UP000797356">
    <property type="component" value="Chromosome 2"/>
</dbReference>
<dbReference type="GO" id="GO:0005737">
    <property type="term" value="C:cytoplasm"/>
    <property type="evidence" value="ECO:0007669"/>
    <property type="project" value="UniProtKB-SubCell"/>
</dbReference>
<keyword evidence="5" id="KW-0507">mRNA processing</keyword>
<keyword evidence="7" id="KW-0508">mRNA splicing</keyword>
<reference evidence="12" key="2">
    <citation type="submission" date="2019-07" db="EMBL/GenBank/DDBJ databases">
        <authorList>
            <person name="Yang Y."/>
            <person name="Bocs S."/>
            <person name="Baudouin L."/>
        </authorList>
    </citation>
    <scope>NUCLEOTIDE SEQUENCE</scope>
    <source>
        <tissue evidence="12">Spear leaf of Hainan Tall coconut</tissue>
    </source>
</reference>
<feature type="compositionally biased region" description="Acidic residues" evidence="11">
    <location>
        <begin position="128"/>
        <end position="137"/>
    </location>
</feature>
<dbReference type="GO" id="GO:0008380">
    <property type="term" value="P:RNA splicing"/>
    <property type="evidence" value="ECO:0007669"/>
    <property type="project" value="UniProtKB-KW"/>
</dbReference>
<name>A0A8K0I011_COCNU</name>
<feature type="region of interest" description="Disordered" evidence="11">
    <location>
        <begin position="73"/>
        <end position="147"/>
    </location>
</feature>
<evidence type="ECO:0000256" key="1">
    <source>
        <dbReference type="ARBA" id="ARBA00004123"/>
    </source>
</evidence>
<keyword evidence="13" id="KW-1185">Reference proteome</keyword>
<protein>
    <recommendedName>
        <fullName evidence="9">U5 small nuclear ribonucleoprotein TSSC4</fullName>
    </recommendedName>
</protein>
<sequence length="437" mass="48669">MDESFEVRVKRLFGSRLFESVPGSSFPASSWSVADGEVARSEWNRERGAGHDRDENPCSSAFAEGGCFAKKLKSARDPKKGQFEDDLDELDDGDDDGVGGGGGGEDDGDDGDREEREIRSSIGMDPTLDNEDEEDEYDRTAVGMENAGDRLYMRDVTDHGPRINFHTLVPDFPEDSYEEMHDFHRDPRADHFAASVRLKEDEKAAVNCHPLQSHDSREPAVDLQVKIAEDDTNLKPILKRKKEQKDSKPKKRVRFDPGCKDADAEVNEECEGLHMVPESMKTTAATEMSIPEESCGVPDYIRNPSKYTRYTFDSSEEVDDKINRQAFADFCNLVKRSNPDQMQPEFPVDLPKSVIFTPRKKSADAMAVDDSSENTRDSSRELGQVSVCSTGIVAGDQESDSCDMEEDDMEACMVVASISSRKAGRTYRTKSASDDST</sequence>
<accession>A0A8K0I011</accession>
<evidence type="ECO:0000256" key="5">
    <source>
        <dbReference type="ARBA" id="ARBA00022664"/>
    </source>
</evidence>
<feature type="compositionally biased region" description="Basic and acidic residues" evidence="11">
    <location>
        <begin position="74"/>
        <end position="83"/>
    </location>
</feature>
<dbReference type="PANTHER" id="PTHR13445:SF3">
    <property type="entry name" value="U5 SMALL NUCLEAR RIBONUCLEOPROTEIN TSSC4"/>
    <property type="match status" value="1"/>
</dbReference>